<proteinExistence type="predicted"/>
<dbReference type="EMBL" id="RQHW01000034">
    <property type="protein sequence ID" value="TGN19147.1"/>
    <property type="molecule type" value="Genomic_DNA"/>
</dbReference>
<keyword evidence="3" id="KW-1185">Reference proteome</keyword>
<name>A0A4R9M0G6_9LEPT</name>
<dbReference type="RefSeq" id="WP_135760490.1">
    <property type="nucleotide sequence ID" value="NZ_RQHW01000034.1"/>
</dbReference>
<evidence type="ECO:0000313" key="3">
    <source>
        <dbReference type="Proteomes" id="UP000298058"/>
    </source>
</evidence>
<accession>A0A4R9M0G6</accession>
<gene>
    <name evidence="2" type="ORF">EHS15_10320</name>
</gene>
<evidence type="ECO:0000259" key="1">
    <source>
        <dbReference type="Pfam" id="PF08239"/>
    </source>
</evidence>
<dbReference type="Pfam" id="PF08239">
    <property type="entry name" value="SH3_3"/>
    <property type="match status" value="1"/>
</dbReference>
<dbReference type="OrthoDB" id="317778at2"/>
<dbReference type="Proteomes" id="UP000298058">
    <property type="component" value="Unassembled WGS sequence"/>
</dbReference>
<comment type="caution">
    <text evidence="2">The sequence shown here is derived from an EMBL/GenBank/DDBJ whole genome shotgun (WGS) entry which is preliminary data.</text>
</comment>
<evidence type="ECO:0000313" key="2">
    <source>
        <dbReference type="EMBL" id="TGN19147.1"/>
    </source>
</evidence>
<protein>
    <submittedName>
        <fullName evidence="2">SH3 domain-containing protein</fullName>
    </submittedName>
</protein>
<organism evidence="2 3">
    <name type="scientific">Leptospira idonii</name>
    <dbReference type="NCBI Taxonomy" id="1193500"/>
    <lineage>
        <taxon>Bacteria</taxon>
        <taxon>Pseudomonadati</taxon>
        <taxon>Spirochaetota</taxon>
        <taxon>Spirochaetia</taxon>
        <taxon>Leptospirales</taxon>
        <taxon>Leptospiraceae</taxon>
        <taxon>Leptospira</taxon>
    </lineage>
</organism>
<dbReference type="Gene3D" id="2.30.30.40">
    <property type="entry name" value="SH3 Domains"/>
    <property type="match status" value="1"/>
</dbReference>
<reference evidence="2" key="1">
    <citation type="journal article" date="2019" name="PLoS Negl. Trop. Dis.">
        <title>Revisiting the worldwide diversity of Leptospira species in the environment.</title>
        <authorList>
            <person name="Vincent A.T."/>
            <person name="Schiettekatte O."/>
            <person name="Bourhy P."/>
            <person name="Veyrier F.J."/>
            <person name="Picardeau M."/>
        </authorList>
    </citation>
    <scope>NUCLEOTIDE SEQUENCE [LARGE SCALE GENOMIC DNA]</scope>
    <source>
        <strain evidence="2">201300427</strain>
    </source>
</reference>
<dbReference type="InterPro" id="IPR003646">
    <property type="entry name" value="SH3-like_bac-type"/>
</dbReference>
<dbReference type="AlphaFoldDB" id="A0A4R9M0G6"/>
<sequence>MKPKFLFSIPNLLICLFVFSPELLLSETKKASDSPYAISGDQVRVRKTPSLKGEVLQTLSKGETVRVIACDRSLKETVKQKDGTEKKGFWIQIETNENKQGYIFSEYIGYNMIKSDSPSYIVSAETKSQDELYIIGYSAEGVLESNLDFHNKENYNPQKFPKKKLNLYGFYGETVGIFENAAFQGIEHESYEEDLVKGNRNIFPGKPKAIIGRTVGSYGKAKQVKIDRKIGQKLLEDLIADNNLRNKTEKLDPKKIPLLTASFCKDKCDFYLVKNEAKNFEILISDMRSETKSDVMENFNRIFRIDKITNGKITNLYLHRSTSPEEDSARLLAITDIDGDDKLEVWVHFSGYEWWYYGLILVEEHFALPLYSGSGGGV</sequence>
<feature type="domain" description="SH3b" evidence="1">
    <location>
        <begin position="42"/>
        <end position="108"/>
    </location>
</feature>